<keyword evidence="2" id="KW-0472">Membrane</keyword>
<feature type="transmembrane region" description="Helical" evidence="2">
    <location>
        <begin position="7"/>
        <end position="28"/>
    </location>
</feature>
<accession>A0ABT7UL78</accession>
<feature type="domain" description="Transcobalamin-like C-terminal" evidence="3">
    <location>
        <begin position="165"/>
        <end position="238"/>
    </location>
</feature>
<evidence type="ECO:0000313" key="5">
    <source>
        <dbReference type="Proteomes" id="UP001529275"/>
    </source>
</evidence>
<gene>
    <name evidence="4" type="ORF">QUV98_11090</name>
</gene>
<evidence type="ECO:0000259" key="3">
    <source>
        <dbReference type="Pfam" id="PF14478"/>
    </source>
</evidence>
<evidence type="ECO:0000256" key="1">
    <source>
        <dbReference type="SAM" id="MobiDB-lite"/>
    </source>
</evidence>
<keyword evidence="2" id="KW-1133">Transmembrane helix</keyword>
<keyword evidence="5" id="KW-1185">Reference proteome</keyword>
<evidence type="ECO:0000256" key="2">
    <source>
        <dbReference type="SAM" id="Phobius"/>
    </source>
</evidence>
<feature type="region of interest" description="Disordered" evidence="1">
    <location>
        <begin position="40"/>
        <end position="130"/>
    </location>
</feature>
<dbReference type="Pfam" id="PF14478">
    <property type="entry name" value="DUF4430"/>
    <property type="match status" value="1"/>
</dbReference>
<name>A0ABT7UL78_9FIRM</name>
<dbReference type="EMBL" id="JAUDCK010000064">
    <property type="protein sequence ID" value="MDM8196861.1"/>
    <property type="molecule type" value="Genomic_DNA"/>
</dbReference>
<protein>
    <submittedName>
        <fullName evidence="4">DUF4430 domain-containing protein</fullName>
    </submittedName>
</protein>
<proteinExistence type="predicted"/>
<feature type="compositionally biased region" description="Polar residues" evidence="1">
    <location>
        <begin position="40"/>
        <end position="51"/>
    </location>
</feature>
<dbReference type="Gene3D" id="2.170.130.30">
    <property type="match status" value="1"/>
</dbReference>
<feature type="compositionally biased region" description="Basic and acidic residues" evidence="1">
    <location>
        <begin position="52"/>
        <end position="68"/>
    </location>
</feature>
<organism evidence="4 5">
    <name type="scientific">Massilimicrobiota timonensis</name>
    <dbReference type="NCBI Taxonomy" id="1776392"/>
    <lineage>
        <taxon>Bacteria</taxon>
        <taxon>Bacillati</taxon>
        <taxon>Bacillota</taxon>
        <taxon>Erysipelotrichia</taxon>
        <taxon>Erysipelotrichales</taxon>
        <taxon>Erysipelotrichaceae</taxon>
        <taxon>Massilimicrobiota</taxon>
    </lineage>
</organism>
<dbReference type="RefSeq" id="WP_087935785.1">
    <property type="nucleotide sequence ID" value="NZ_JAUDCK010000064.1"/>
</dbReference>
<feature type="compositionally biased region" description="Basic and acidic residues" evidence="1">
    <location>
        <begin position="88"/>
        <end position="98"/>
    </location>
</feature>
<dbReference type="InterPro" id="IPR027954">
    <property type="entry name" value="Transcobalamin-like_C"/>
</dbReference>
<dbReference type="Proteomes" id="UP001529275">
    <property type="component" value="Unassembled WGS sequence"/>
</dbReference>
<reference evidence="4 5" key="2">
    <citation type="submission" date="2023-06" db="EMBL/GenBank/DDBJ databases">
        <authorList>
            <person name="Zeman M."/>
            <person name="Kubasova T."/>
            <person name="Jahodarova E."/>
            <person name="Nykrynova M."/>
            <person name="Rychlik I."/>
        </authorList>
    </citation>
    <scope>NUCLEOTIDE SEQUENCE [LARGE SCALE GENOMIC DNA]</scope>
    <source>
        <strain evidence="4 5">ET341</strain>
    </source>
</reference>
<keyword evidence="2" id="KW-0812">Transmembrane</keyword>
<feature type="compositionally biased region" description="Low complexity" evidence="1">
    <location>
        <begin position="99"/>
        <end position="124"/>
    </location>
</feature>
<reference evidence="5" key="1">
    <citation type="submission" date="2023-06" db="EMBL/GenBank/DDBJ databases">
        <title>Identification and characterization of horizontal gene transfer across gut microbiota members of farm animals based on homology search.</title>
        <authorList>
            <person name="Zeman M."/>
            <person name="Kubasova T."/>
            <person name="Jahodarova E."/>
            <person name="Nykrynova M."/>
            <person name="Rychlik I."/>
        </authorList>
    </citation>
    <scope>NUCLEOTIDE SEQUENCE [LARGE SCALE GENOMIC DNA]</scope>
    <source>
        <strain evidence="5">ET341</strain>
    </source>
</reference>
<evidence type="ECO:0000313" key="4">
    <source>
        <dbReference type="EMBL" id="MDM8196861.1"/>
    </source>
</evidence>
<sequence>MNKTKKYTLIFVVVCFLLIGGVGIYHAYFASPSQSAKQVTDNTENQVQQEMTDSKQKEEVSQEKKEEQENQTSQQEKKEEQVNQVSQQEKKQSSKQKPESQSTQQKQTTTSNQETSTSHQTQVEDVPEKEEEVYIEEEIASVYVTITGVDGVMAQDYIEYEEGISAYDALKILADNYEMPVSTSGIGQAIYVKGINGLMEFDYGGMSGWKYKVNGTYPQTSAGACTLKDGDQVEWVYSTNG</sequence>
<comment type="caution">
    <text evidence="4">The sequence shown here is derived from an EMBL/GenBank/DDBJ whole genome shotgun (WGS) entry which is preliminary data.</text>
</comment>